<comment type="similarity">
    <text evidence="1">Belongs to the histone deacetylase family.</text>
</comment>
<sequence length="318" mass="33726">MKAFYSDRFVLPLPAGHRFPMQKYRMLRERVAAQLRDVALHEAPVAGDAELTRAHSASYVARVASGALDANEQREIGFPWSENMVERSRRSVGATIAACRAAIADGFAVNLAGGTHHAYASHGAGFCVFNDAAVAARAMQAEGVVFAAGGEKAQIAIVDLDVHQGNGTASIFRDDPSVFTLSLHGASNYPFTKETSDLDVALPDGCDDDAYAEALSRALETMFERAGPALLIYLAGADPHAGDRLGRLGLTFAGLARRDRLVFEAAAARDLPVAIAMAGGYGRNIDDTVEVHLQTIQLAASACGKRSRTLAGIISRAL</sequence>
<dbReference type="InterPro" id="IPR023696">
    <property type="entry name" value="Ureohydrolase_dom_sf"/>
</dbReference>
<keyword evidence="5" id="KW-1185">Reference proteome</keyword>
<dbReference type="GO" id="GO:0040029">
    <property type="term" value="P:epigenetic regulation of gene expression"/>
    <property type="evidence" value="ECO:0007669"/>
    <property type="project" value="TreeGrafter"/>
</dbReference>
<proteinExistence type="inferred from homology"/>
<evidence type="ECO:0000313" key="5">
    <source>
        <dbReference type="Proteomes" id="UP000027466"/>
    </source>
</evidence>
<dbReference type="SUPFAM" id="SSF52768">
    <property type="entry name" value="Arginase/deacetylase"/>
    <property type="match status" value="1"/>
</dbReference>
<dbReference type="STRING" id="60547.GCA_000751215_05525"/>
<dbReference type="CDD" id="cd09993">
    <property type="entry name" value="HDAC_classIV"/>
    <property type="match status" value="1"/>
</dbReference>
<dbReference type="GO" id="GO:0016787">
    <property type="term" value="F:hydrolase activity"/>
    <property type="evidence" value="ECO:0007669"/>
    <property type="project" value="UniProtKB-KW"/>
</dbReference>
<comment type="caution">
    <text evidence="4">The sequence shown here is derived from an EMBL/GenBank/DDBJ whole genome shotgun (WGS) entry which is preliminary data.</text>
</comment>
<dbReference type="AlphaFoldDB" id="A0A069PRQ4"/>
<dbReference type="PANTHER" id="PTHR10625:SF19">
    <property type="entry name" value="HISTONE DEACETYLASE 12"/>
    <property type="match status" value="1"/>
</dbReference>
<dbReference type="InterPro" id="IPR023801">
    <property type="entry name" value="His_deacetylse_dom"/>
</dbReference>
<evidence type="ECO:0000256" key="1">
    <source>
        <dbReference type="ARBA" id="ARBA00005947"/>
    </source>
</evidence>
<dbReference type="EMBL" id="JFHC01000008">
    <property type="protein sequence ID" value="KDR43423.1"/>
    <property type="molecule type" value="Genomic_DNA"/>
</dbReference>
<dbReference type="GO" id="GO:0004407">
    <property type="term" value="F:histone deacetylase activity"/>
    <property type="evidence" value="ECO:0007669"/>
    <property type="project" value="InterPro"/>
</dbReference>
<feature type="domain" description="Histone deacetylase" evidence="3">
    <location>
        <begin position="21"/>
        <end position="290"/>
    </location>
</feature>
<dbReference type="Pfam" id="PF00850">
    <property type="entry name" value="Hist_deacetyl"/>
    <property type="match status" value="1"/>
</dbReference>
<gene>
    <name evidence="4" type="ORF">BG61_38540</name>
</gene>
<dbReference type="InterPro" id="IPR044150">
    <property type="entry name" value="HDAC_classIV"/>
</dbReference>
<accession>A0A069PRQ4</accession>
<dbReference type="PANTHER" id="PTHR10625">
    <property type="entry name" value="HISTONE DEACETYLASE HDAC1-RELATED"/>
    <property type="match status" value="1"/>
</dbReference>
<reference evidence="4 5" key="1">
    <citation type="submission" date="2014-03" db="EMBL/GenBank/DDBJ databases">
        <title>Draft Genome Sequences of Four Burkholderia Strains.</title>
        <authorList>
            <person name="Liu X.Y."/>
            <person name="Li C.X."/>
            <person name="Xu J.H."/>
        </authorList>
    </citation>
    <scope>NUCLEOTIDE SEQUENCE [LARGE SCALE GENOMIC DNA]</scope>
    <source>
        <strain evidence="4 5">DSM 50014</strain>
    </source>
</reference>
<dbReference type="InterPro" id="IPR000286">
    <property type="entry name" value="HDACs"/>
</dbReference>
<keyword evidence="2" id="KW-0378">Hydrolase</keyword>
<evidence type="ECO:0000259" key="3">
    <source>
        <dbReference type="Pfam" id="PF00850"/>
    </source>
</evidence>
<dbReference type="RefSeq" id="WP_035937910.1">
    <property type="nucleotide sequence ID" value="NZ_CADFFX010000011.1"/>
</dbReference>
<dbReference type="PRINTS" id="PR01270">
    <property type="entry name" value="HDASUPER"/>
</dbReference>
<organism evidence="4 5">
    <name type="scientific">Caballeronia glathei</name>
    <dbReference type="NCBI Taxonomy" id="60547"/>
    <lineage>
        <taxon>Bacteria</taxon>
        <taxon>Pseudomonadati</taxon>
        <taxon>Pseudomonadota</taxon>
        <taxon>Betaproteobacteria</taxon>
        <taxon>Burkholderiales</taxon>
        <taxon>Burkholderiaceae</taxon>
        <taxon>Caballeronia</taxon>
    </lineage>
</organism>
<dbReference type="InterPro" id="IPR037138">
    <property type="entry name" value="His_deacetylse_dom_sf"/>
</dbReference>
<name>A0A069PRQ4_9BURK</name>
<dbReference type="Gene3D" id="3.40.800.20">
    <property type="entry name" value="Histone deacetylase domain"/>
    <property type="match status" value="1"/>
</dbReference>
<evidence type="ECO:0000256" key="2">
    <source>
        <dbReference type="ARBA" id="ARBA00022801"/>
    </source>
</evidence>
<evidence type="ECO:0000313" key="4">
    <source>
        <dbReference type="EMBL" id="KDR43423.1"/>
    </source>
</evidence>
<protein>
    <submittedName>
        <fullName evidence="4">Deacetylase</fullName>
    </submittedName>
</protein>
<dbReference type="Proteomes" id="UP000027466">
    <property type="component" value="Unassembled WGS sequence"/>
</dbReference>